<comment type="caution">
    <text evidence="2">The sequence shown here is derived from an EMBL/GenBank/DDBJ whole genome shotgun (WGS) entry which is preliminary data.</text>
</comment>
<sequence length="207" mass="22703">MLKLSDFGLMNTLLNKLESRLKIGVSQTLSVKTLGVETHGRLGERTFSVLAEMLKSGARPSHACNILSEYVATTLMYDKRKEQITSTLKTLSIPLHATLAATFALQTTLLSILSQISSLLGSQLMIIRPIPAETVVTYFYTIIAVTSLITALNIYLAEGDFMSTLKYYFGIILTVSGISYFVMSTSSEQLLSSFMGLTQRIQNLSPG</sequence>
<dbReference type="EMBL" id="DRXS01000267">
    <property type="protein sequence ID" value="HHR41160.1"/>
    <property type="molecule type" value="Genomic_DNA"/>
</dbReference>
<evidence type="ECO:0000256" key="1">
    <source>
        <dbReference type="SAM" id="Phobius"/>
    </source>
</evidence>
<feature type="transmembrane region" description="Helical" evidence="1">
    <location>
        <begin position="135"/>
        <end position="155"/>
    </location>
</feature>
<dbReference type="AlphaFoldDB" id="A0A7C5Y906"/>
<name>A0A7C5Y906_CALS0</name>
<gene>
    <name evidence="2" type="ORF">ENM42_04950</name>
</gene>
<protein>
    <recommendedName>
        <fullName evidence="3">Type II secretion system protein GspF domain-containing protein</fullName>
    </recommendedName>
</protein>
<keyword evidence="1" id="KW-0472">Membrane</keyword>
<organism evidence="2">
    <name type="scientific">Caldiarchaeum subterraneum</name>
    <dbReference type="NCBI Taxonomy" id="311458"/>
    <lineage>
        <taxon>Archaea</taxon>
        <taxon>Nitrososphaerota</taxon>
        <taxon>Candidatus Caldarchaeales</taxon>
        <taxon>Candidatus Caldarchaeaceae</taxon>
        <taxon>Candidatus Caldarchaeum</taxon>
    </lineage>
</organism>
<keyword evidence="1" id="KW-0812">Transmembrane</keyword>
<evidence type="ECO:0008006" key="3">
    <source>
        <dbReference type="Google" id="ProtNLM"/>
    </source>
</evidence>
<proteinExistence type="predicted"/>
<keyword evidence="1" id="KW-1133">Transmembrane helix</keyword>
<evidence type="ECO:0000313" key="2">
    <source>
        <dbReference type="EMBL" id="HHR41160.1"/>
    </source>
</evidence>
<accession>A0A7C5Y906</accession>
<reference evidence="2" key="1">
    <citation type="journal article" date="2020" name="mSystems">
        <title>Genome- and Community-Level Interaction Insights into Carbon Utilization and Element Cycling Functions of Hydrothermarchaeota in Hydrothermal Sediment.</title>
        <authorList>
            <person name="Zhou Z."/>
            <person name="Liu Y."/>
            <person name="Xu W."/>
            <person name="Pan J."/>
            <person name="Luo Z.H."/>
            <person name="Li M."/>
        </authorList>
    </citation>
    <scope>NUCLEOTIDE SEQUENCE [LARGE SCALE GENOMIC DNA]</scope>
    <source>
        <strain evidence="2">SpSt-1084</strain>
    </source>
</reference>
<feature type="transmembrane region" description="Helical" evidence="1">
    <location>
        <begin position="167"/>
        <end position="183"/>
    </location>
</feature>